<accession>A0A8J5K0B2</accession>
<feature type="repeat" description="WD" evidence="4">
    <location>
        <begin position="406"/>
        <end position="447"/>
    </location>
</feature>
<dbReference type="GO" id="GO:0034388">
    <property type="term" value="C:Pwp2p-containing subcomplex of 90S preribosome"/>
    <property type="evidence" value="ECO:0007669"/>
    <property type="project" value="TreeGrafter"/>
</dbReference>
<dbReference type="Proteomes" id="UP000747542">
    <property type="component" value="Unassembled WGS sequence"/>
</dbReference>
<reference evidence="7" key="1">
    <citation type="journal article" date="2021" name="Sci. Adv.">
        <title>The American lobster genome reveals insights on longevity, neural, and immune adaptations.</title>
        <authorList>
            <person name="Polinski J.M."/>
            <person name="Zimin A.V."/>
            <person name="Clark K.F."/>
            <person name="Kohn A.B."/>
            <person name="Sadowski N."/>
            <person name="Timp W."/>
            <person name="Ptitsyn A."/>
            <person name="Khanna P."/>
            <person name="Romanova D.Y."/>
            <person name="Williams P."/>
            <person name="Greenwood S.J."/>
            <person name="Moroz L.L."/>
            <person name="Walt D.R."/>
            <person name="Bodnar A.G."/>
        </authorList>
    </citation>
    <scope>NUCLEOTIDE SEQUENCE</scope>
    <source>
        <strain evidence="7">GMGI-L3</strain>
    </source>
</reference>
<gene>
    <name evidence="7" type="primary">Pwp2-L</name>
    <name evidence="7" type="ORF">Hamer_G005300</name>
</gene>
<dbReference type="Gene3D" id="2.130.10.10">
    <property type="entry name" value="YVTN repeat-like/Quinoprotein amine dehydrogenase"/>
    <property type="match status" value="3"/>
</dbReference>
<dbReference type="GO" id="GO:0000462">
    <property type="term" value="P:maturation of SSU-rRNA from tricistronic rRNA transcript (SSU-rRNA, 5.8S rRNA, LSU-rRNA)"/>
    <property type="evidence" value="ECO:0007669"/>
    <property type="project" value="TreeGrafter"/>
</dbReference>
<evidence type="ECO:0000313" key="8">
    <source>
        <dbReference type="Proteomes" id="UP000747542"/>
    </source>
</evidence>
<feature type="compositionally biased region" description="Acidic residues" evidence="5">
    <location>
        <begin position="905"/>
        <end position="924"/>
    </location>
</feature>
<dbReference type="InterPro" id="IPR007148">
    <property type="entry name" value="SSU_processome_Utp12"/>
</dbReference>
<comment type="caution">
    <text evidence="7">The sequence shown here is derived from an EMBL/GenBank/DDBJ whole genome shotgun (WGS) entry which is preliminary data.</text>
</comment>
<dbReference type="PANTHER" id="PTHR19858">
    <property type="entry name" value="WD40 REPEAT PROTEIN"/>
    <property type="match status" value="1"/>
</dbReference>
<dbReference type="SMART" id="SM00320">
    <property type="entry name" value="WD40"/>
    <property type="match status" value="11"/>
</dbReference>
<dbReference type="PANTHER" id="PTHR19858:SF0">
    <property type="entry name" value="PERIODIC TRYPTOPHAN PROTEIN 2 HOMOLOG"/>
    <property type="match status" value="1"/>
</dbReference>
<dbReference type="SUPFAM" id="SSF117289">
    <property type="entry name" value="Nucleoporin domain"/>
    <property type="match status" value="1"/>
</dbReference>
<dbReference type="PROSITE" id="PS50294">
    <property type="entry name" value="WD_REPEATS_REGION"/>
    <property type="match status" value="3"/>
</dbReference>
<dbReference type="InterPro" id="IPR011044">
    <property type="entry name" value="Quino_amine_DH_bsu"/>
</dbReference>
<protein>
    <submittedName>
        <fullName evidence="7">Periodic tryptophan protein 2-like</fullName>
    </submittedName>
</protein>
<dbReference type="InterPro" id="IPR015943">
    <property type="entry name" value="WD40/YVTN_repeat-like_dom_sf"/>
</dbReference>
<organism evidence="7 8">
    <name type="scientific">Homarus americanus</name>
    <name type="common">American lobster</name>
    <dbReference type="NCBI Taxonomy" id="6706"/>
    <lineage>
        <taxon>Eukaryota</taxon>
        <taxon>Metazoa</taxon>
        <taxon>Ecdysozoa</taxon>
        <taxon>Arthropoda</taxon>
        <taxon>Crustacea</taxon>
        <taxon>Multicrustacea</taxon>
        <taxon>Malacostraca</taxon>
        <taxon>Eumalacostraca</taxon>
        <taxon>Eucarida</taxon>
        <taxon>Decapoda</taxon>
        <taxon>Pleocyemata</taxon>
        <taxon>Astacidea</taxon>
        <taxon>Nephropoidea</taxon>
        <taxon>Nephropidae</taxon>
        <taxon>Homarus</taxon>
    </lineage>
</organism>
<dbReference type="GO" id="GO:0032040">
    <property type="term" value="C:small-subunit processome"/>
    <property type="evidence" value="ECO:0007669"/>
    <property type="project" value="TreeGrafter"/>
</dbReference>
<evidence type="ECO:0000313" key="7">
    <source>
        <dbReference type="EMBL" id="KAG7166996.1"/>
    </source>
</evidence>
<evidence type="ECO:0000256" key="1">
    <source>
        <dbReference type="ARBA" id="ARBA00010226"/>
    </source>
</evidence>
<dbReference type="SUPFAM" id="SSF50978">
    <property type="entry name" value="WD40 repeat-like"/>
    <property type="match status" value="1"/>
</dbReference>
<dbReference type="AlphaFoldDB" id="A0A8J5K0B2"/>
<evidence type="ECO:0000256" key="4">
    <source>
        <dbReference type="PROSITE-ProRule" id="PRU00221"/>
    </source>
</evidence>
<dbReference type="InterPro" id="IPR027145">
    <property type="entry name" value="PWP2"/>
</dbReference>
<evidence type="ECO:0000256" key="3">
    <source>
        <dbReference type="ARBA" id="ARBA00022737"/>
    </source>
</evidence>
<dbReference type="CDD" id="cd00200">
    <property type="entry name" value="WD40"/>
    <property type="match status" value="1"/>
</dbReference>
<feature type="repeat" description="WD" evidence="4">
    <location>
        <begin position="492"/>
        <end position="535"/>
    </location>
</feature>
<dbReference type="Pfam" id="PF04003">
    <property type="entry name" value="Utp12"/>
    <property type="match status" value="1"/>
</dbReference>
<evidence type="ECO:0000256" key="2">
    <source>
        <dbReference type="ARBA" id="ARBA00022574"/>
    </source>
</evidence>
<comment type="similarity">
    <text evidence="1">Belongs to the WD repeat PWP2 family.</text>
</comment>
<dbReference type="InterPro" id="IPR036322">
    <property type="entry name" value="WD40_repeat_dom_sf"/>
</dbReference>
<sequence length="924" mass="102260">MRFSNLLGTVYRHGDIIFSHDGNTVICPVGNKISLYDLRNNRSHTLPIEARFNYTSLALSPNGLILVAAEEDGEVHIINLNFRNVLYRKRFNQPIKSIKFSPDGKHIALTKENAVFVYCAPGTNKRVFDPFVMERVFHGAYDDTTCLDWVLAIGSRDMTTRVCPFGKFKNLQEYSIGGNKDTVIAVFFEEKTLGLCTVGADGVVTMWNCSVDPDGLIPEEDPYKAKVKEKEEEEDDVPPTQEEIEKLKMKKIKSDDSQSIERIYYTRNIRLFLAQHLAAAQQVRVTAAQYHKSTRLLVVAFGTGDFLLMDMNDKGALVHSLNISKQTITSVAMNPSGDWIALGVSSLGQLVVWEWQSESFILKQQGHFNNMRVVIYSPNGENLATGGEDGKVKMWSTYSSFCFVTFSEHTATITGLTFTQSGRAIISSSLDGTVRAFDLIRYRNFKTLTSPHPTQFSCVTVDSSGELVAAGGQDSHDIFLWSLQTGKLLEVLSGHVGPVVSVQFSKEPGSTMMASTGWDGTVKVWDAIANTTAKETIVLSSDGLCVCFRPDGKQIAVASMDGQITMFNPSTGQQEGNITGRNDLGAGRADADKITAKKNLEAKAFTCLCYSSDGKCILAGGQSKNVCIYSIEDELLIKKFEITQNRSFDAMDEIISRRKMAENGINLALIEDREGLGSGKGVSIKLPGTRHGDMALRAFRPEVHITSLTFSPTGRSWAASSSEGLLVYSLDNDWLFDPLNLDVSNTPSAVKNKLKEKDYSTALMMAVRLNIKLLKQEVIETIPLNSINLVVSSLPQIYVERALTYLAEALESTPHIGLYTKWVTSLITQHGQTMKARAPHIMSTLNGIQRALSTHQTNLSKVGSHNEYMLSYLLAQASLRKKRGHEDSQDEDEGNSKLAHMSSDAEMEGEDRLEDMFDEEEVEA</sequence>
<feature type="repeat" description="WD" evidence="4">
    <location>
        <begin position="364"/>
        <end position="396"/>
    </location>
</feature>
<dbReference type="PROSITE" id="PS50082">
    <property type="entry name" value="WD_REPEATS_2"/>
    <property type="match status" value="3"/>
</dbReference>
<dbReference type="SUPFAM" id="SSF50969">
    <property type="entry name" value="YVTN repeat-like/Quinoprotein amine dehydrogenase"/>
    <property type="match status" value="1"/>
</dbReference>
<feature type="region of interest" description="Disordered" evidence="5">
    <location>
        <begin position="881"/>
        <end position="924"/>
    </location>
</feature>
<proteinExistence type="inferred from homology"/>
<feature type="domain" description="Small-subunit processome Utp12" evidence="6">
    <location>
        <begin position="774"/>
        <end position="874"/>
    </location>
</feature>
<evidence type="ECO:0000259" key="6">
    <source>
        <dbReference type="Pfam" id="PF04003"/>
    </source>
</evidence>
<dbReference type="EMBL" id="JAHLQT010021845">
    <property type="protein sequence ID" value="KAG7166996.1"/>
    <property type="molecule type" value="Genomic_DNA"/>
</dbReference>
<name>A0A8J5K0B2_HOMAM</name>
<keyword evidence="3" id="KW-0677">Repeat</keyword>
<dbReference type="InterPro" id="IPR001680">
    <property type="entry name" value="WD40_rpt"/>
</dbReference>
<keyword evidence="8" id="KW-1185">Reference proteome</keyword>
<evidence type="ECO:0000256" key="5">
    <source>
        <dbReference type="SAM" id="MobiDB-lite"/>
    </source>
</evidence>
<keyword evidence="2 4" id="KW-0853">WD repeat</keyword>
<dbReference type="GO" id="GO:0000028">
    <property type="term" value="P:ribosomal small subunit assembly"/>
    <property type="evidence" value="ECO:0007669"/>
    <property type="project" value="TreeGrafter"/>
</dbReference>
<dbReference type="Pfam" id="PF00400">
    <property type="entry name" value="WD40"/>
    <property type="match status" value="5"/>
</dbReference>